<protein>
    <submittedName>
        <fullName evidence="2">Uncharacterized protein</fullName>
    </submittedName>
</protein>
<proteinExistence type="predicted"/>
<dbReference type="EMBL" id="JAHUZB010000003">
    <property type="protein sequence ID" value="MBV7390810.1"/>
    <property type="molecule type" value="Genomic_DNA"/>
</dbReference>
<dbReference type="Proteomes" id="UP000774130">
    <property type="component" value="Unassembled WGS sequence"/>
</dbReference>
<keyword evidence="1" id="KW-1133">Transmembrane helix</keyword>
<evidence type="ECO:0000313" key="3">
    <source>
        <dbReference type="Proteomes" id="UP000774130"/>
    </source>
</evidence>
<reference evidence="2 3" key="1">
    <citation type="submission" date="2021-06" db="EMBL/GenBank/DDBJ databases">
        <title>Enterococcus alishanensis sp. nov., a novel lactic acid bacterium isolated from fresh coffee beans.</title>
        <authorList>
            <person name="Chen Y.-S."/>
        </authorList>
    </citation>
    <scope>NUCLEOTIDE SEQUENCE [LARGE SCALE GENOMIC DNA]</scope>
    <source>
        <strain evidence="2 3">ALS3</strain>
    </source>
</reference>
<accession>A0ABS6TD51</accession>
<keyword evidence="1" id="KW-0812">Transmembrane</keyword>
<feature type="transmembrane region" description="Helical" evidence="1">
    <location>
        <begin position="6"/>
        <end position="21"/>
    </location>
</feature>
<organism evidence="2 3">
    <name type="scientific">Enterococcus alishanensis</name>
    <dbReference type="NCBI Taxonomy" id="1303817"/>
    <lineage>
        <taxon>Bacteria</taxon>
        <taxon>Bacillati</taxon>
        <taxon>Bacillota</taxon>
        <taxon>Bacilli</taxon>
        <taxon>Lactobacillales</taxon>
        <taxon>Enterococcaceae</taxon>
        <taxon>Enterococcus</taxon>
    </lineage>
</organism>
<name>A0ABS6TD51_9ENTE</name>
<gene>
    <name evidence="2" type="ORF">KUA55_08970</name>
</gene>
<evidence type="ECO:0000313" key="2">
    <source>
        <dbReference type="EMBL" id="MBV7390810.1"/>
    </source>
</evidence>
<keyword evidence="1" id="KW-0472">Membrane</keyword>
<evidence type="ECO:0000256" key="1">
    <source>
        <dbReference type="SAM" id="Phobius"/>
    </source>
</evidence>
<dbReference type="RefSeq" id="WP_218325860.1">
    <property type="nucleotide sequence ID" value="NZ_JAHUZB010000003.1"/>
</dbReference>
<sequence length="176" mass="21046">MYLMILSVLILVSIGALIYYFKTKNKPEKIIPVRRPSFVVTLPKDNPTKNFYVSFELSRNMLKTYRKHLQQRDFNYFQEQTPQMLHALRRVKKYLKAPENLKTTPEEEQLYELGDYLFENKVQLLEELYHQLSKAYQTGEISHQQAVITMLNLVNKIVMQWNKVLVEPVEFFQKKP</sequence>
<comment type="caution">
    <text evidence="2">The sequence shown here is derived from an EMBL/GenBank/DDBJ whole genome shotgun (WGS) entry which is preliminary data.</text>
</comment>
<keyword evidence="3" id="KW-1185">Reference proteome</keyword>